<proteinExistence type="predicted"/>
<reference evidence="2" key="1">
    <citation type="journal article" date="2014" name="Front. Microbiol.">
        <title>High frequency of phylogenetically diverse reductive dehalogenase-homologous genes in deep subseafloor sedimentary metagenomes.</title>
        <authorList>
            <person name="Kawai M."/>
            <person name="Futagami T."/>
            <person name="Toyoda A."/>
            <person name="Takaki Y."/>
            <person name="Nishi S."/>
            <person name="Hori S."/>
            <person name="Arai W."/>
            <person name="Tsubouchi T."/>
            <person name="Morono Y."/>
            <person name="Uchiyama I."/>
            <person name="Ito T."/>
            <person name="Fujiyama A."/>
            <person name="Inagaki F."/>
            <person name="Takami H."/>
        </authorList>
    </citation>
    <scope>NUCLEOTIDE SEQUENCE</scope>
    <source>
        <strain evidence="2">Expedition CK06-06</strain>
    </source>
</reference>
<accession>X0TS47</accession>
<feature type="domain" description="HNH nuclease" evidence="1">
    <location>
        <begin position="19"/>
        <end position="65"/>
    </location>
</feature>
<evidence type="ECO:0000259" key="1">
    <source>
        <dbReference type="Pfam" id="PF13391"/>
    </source>
</evidence>
<organism evidence="2">
    <name type="scientific">marine sediment metagenome</name>
    <dbReference type="NCBI Taxonomy" id="412755"/>
    <lineage>
        <taxon>unclassified sequences</taxon>
        <taxon>metagenomes</taxon>
        <taxon>ecological metagenomes</taxon>
    </lineage>
</organism>
<gene>
    <name evidence="2" type="ORF">S01H1_32225</name>
</gene>
<evidence type="ECO:0000313" key="2">
    <source>
        <dbReference type="EMBL" id="GAF96413.1"/>
    </source>
</evidence>
<feature type="non-terminal residue" evidence="2">
    <location>
        <position position="72"/>
    </location>
</feature>
<comment type="caution">
    <text evidence="2">The sequence shown here is derived from an EMBL/GenBank/DDBJ whole genome shotgun (WGS) entry which is preliminary data.</text>
</comment>
<dbReference type="EMBL" id="BARS01019942">
    <property type="protein sequence ID" value="GAF96413.1"/>
    <property type="molecule type" value="Genomic_DNA"/>
</dbReference>
<dbReference type="AlphaFoldDB" id="X0TS47"/>
<protein>
    <recommendedName>
        <fullName evidence="1">HNH nuclease domain-containing protein</fullName>
    </recommendedName>
</protein>
<dbReference type="InterPro" id="IPR003615">
    <property type="entry name" value="HNH_nuc"/>
</dbReference>
<name>X0TS47_9ZZZZ</name>
<dbReference type="Pfam" id="PF13391">
    <property type="entry name" value="HNH_2"/>
    <property type="match status" value="1"/>
</dbReference>
<sequence>MTRSKAVHDKVLRLDNYHCQITGFNGLDLEDRPRLAVHHRIPIGGSGQGVDTAENGITLRSDIHMPYVEDKA</sequence>